<evidence type="ECO:0000256" key="1">
    <source>
        <dbReference type="ARBA" id="ARBA00004196"/>
    </source>
</evidence>
<keyword evidence="3" id="KW-0479">Metal-binding</keyword>
<dbReference type="InterPro" id="IPR022435">
    <property type="entry name" value="Surface-anchored_actinobac"/>
</dbReference>
<dbReference type="PANTHER" id="PTHR42953:SF1">
    <property type="entry name" value="METAL-BINDING PROTEIN HI_0362-RELATED"/>
    <property type="match status" value="1"/>
</dbReference>
<evidence type="ECO:0000256" key="2">
    <source>
        <dbReference type="ARBA" id="ARBA00022448"/>
    </source>
</evidence>
<evidence type="ECO:0000313" key="7">
    <source>
        <dbReference type="Proteomes" id="UP000028504"/>
    </source>
</evidence>
<name>A0ABN4DE46_9CORY</name>
<dbReference type="SUPFAM" id="SSF53807">
    <property type="entry name" value="Helical backbone' metal receptor"/>
    <property type="match status" value="1"/>
</dbReference>
<dbReference type="InterPro" id="IPR006128">
    <property type="entry name" value="Lipoprotein_PsaA-like"/>
</dbReference>
<evidence type="ECO:0008006" key="8">
    <source>
        <dbReference type="Google" id="ProtNLM"/>
    </source>
</evidence>
<comment type="similarity">
    <text evidence="5">Belongs to the bacterial solute-binding protein 9 family.</text>
</comment>
<reference evidence="6 7" key="1">
    <citation type="submission" date="2014-07" db="EMBL/GenBank/DDBJ databases">
        <title>Complete genome sequence of Corynebacterium atypicum DSM 44849: identifiction of the mycolic acid biosynthesis genes.</title>
        <authorList>
            <person name="Tippelt A."/>
            <person name="Mollmann S."/>
            <person name="Albersmeier A."/>
            <person name="Jaenicke S."/>
            <person name="Ruckert C."/>
            <person name="Tauch A."/>
        </authorList>
    </citation>
    <scope>NUCLEOTIDE SEQUENCE [LARGE SCALE GENOMIC DNA]</scope>
    <source>
        <strain evidence="6 7">R2070</strain>
    </source>
</reference>
<proteinExistence type="inferred from homology"/>
<evidence type="ECO:0000256" key="5">
    <source>
        <dbReference type="RuleBase" id="RU003512"/>
    </source>
</evidence>
<dbReference type="InterPro" id="IPR050492">
    <property type="entry name" value="Bact_metal-bind_prot9"/>
</dbReference>
<keyword evidence="2 5" id="KW-0813">Transport</keyword>
<dbReference type="EMBL" id="CP008944">
    <property type="protein sequence ID" value="AIG63471.1"/>
    <property type="molecule type" value="Genomic_DNA"/>
</dbReference>
<evidence type="ECO:0000256" key="3">
    <source>
        <dbReference type="ARBA" id="ARBA00022723"/>
    </source>
</evidence>
<dbReference type="NCBIfam" id="TIGR03769">
    <property type="entry name" value="P_ac_wall_RPT"/>
    <property type="match status" value="1"/>
</dbReference>
<keyword evidence="7" id="KW-1185">Reference proteome</keyword>
<accession>A0ABN4DE46</accession>
<dbReference type="NCBIfam" id="NF038134">
    <property type="entry name" value="choice_anch_M"/>
    <property type="match status" value="1"/>
</dbReference>
<dbReference type="Pfam" id="PF01297">
    <property type="entry name" value="ZnuA"/>
    <property type="match status" value="2"/>
</dbReference>
<dbReference type="PANTHER" id="PTHR42953">
    <property type="entry name" value="HIGH-AFFINITY ZINC UPTAKE SYSTEM PROTEIN ZNUA-RELATED"/>
    <property type="match status" value="1"/>
</dbReference>
<dbReference type="InterPro" id="IPR022434">
    <property type="entry name" value="ABC_LPXTG_lipo_actinobac"/>
</dbReference>
<protein>
    <recommendedName>
        <fullName evidence="8">ABC transporter substrate-binding protein</fullName>
    </recommendedName>
</protein>
<dbReference type="PRINTS" id="PR00690">
    <property type="entry name" value="ADHESNFAMILY"/>
</dbReference>
<evidence type="ECO:0000313" key="6">
    <source>
        <dbReference type="EMBL" id="AIG63471.1"/>
    </source>
</evidence>
<dbReference type="Proteomes" id="UP000028504">
    <property type="component" value="Chromosome"/>
</dbReference>
<dbReference type="NCBIfam" id="TIGR03772">
    <property type="entry name" value="anch_rpt_subst"/>
    <property type="match status" value="1"/>
</dbReference>
<organism evidence="6 7">
    <name type="scientific">Corynebacterium atypicum</name>
    <dbReference type="NCBI Taxonomy" id="191610"/>
    <lineage>
        <taxon>Bacteria</taxon>
        <taxon>Bacillati</taxon>
        <taxon>Actinomycetota</taxon>
        <taxon>Actinomycetes</taxon>
        <taxon>Mycobacteriales</taxon>
        <taxon>Corynebacteriaceae</taxon>
        <taxon>Corynebacterium</taxon>
    </lineage>
</organism>
<dbReference type="Gene3D" id="3.40.50.1980">
    <property type="entry name" value="Nitrogenase molybdenum iron protein domain"/>
    <property type="match status" value="2"/>
</dbReference>
<dbReference type="InterPro" id="IPR006127">
    <property type="entry name" value="ZnuA-like"/>
</dbReference>
<gene>
    <name evidence="6" type="ORF">CATYP_00875</name>
</gene>
<dbReference type="InterPro" id="IPR006129">
    <property type="entry name" value="AdhesinB"/>
</dbReference>
<evidence type="ECO:0000256" key="4">
    <source>
        <dbReference type="ARBA" id="ARBA00022729"/>
    </source>
</evidence>
<keyword evidence="4" id="KW-0732">Signal</keyword>
<dbReference type="PRINTS" id="PR00691">
    <property type="entry name" value="ADHESINB"/>
</dbReference>
<sequence>MALTLSVGLAGCAAPEDVAQRGDGVMDVAATTSIIADLACNVVGPDARVTSLIPPGADPHSYEPRLRDVRAVANADVILANHLLLEDQAMMSTVRNSAPAGVEVTELAEASERYGASLQPMIEDLSLDTPWLGARAEKPRQVPRPAGGEPGAAAASQNSGQVVDLVLTDFSGPGDMAAYITGAFGTPQVNMSTENGVDDRDVIRLPAGAHTHMSWAFTKPGRYQAVFEARDGDAVLARGEVDFAVGVDPGPAAITTGHWDISFEPDSGRLGVRGDDGLLHHGAVEVPGRALQQVPAQPAYRFLSRPGTEVYVLPQAVLGKHVHGEIDPHVWHDPANMRAMVQVIRDAVSARDPRNAQRYAANADAYLAQIDEVDAFVREQIDSLPADRKNLVTTHDGYSYLGRRYGLNIAGFVSPNPAVQPSARDMVALTRTLEGLKVPAVFLEPAQAARPGPLSEVAGDLGVQICTIHGDALGPDVPTYLDLMKTNAKEISECLR</sequence>
<comment type="subcellular location">
    <subcellularLocation>
        <location evidence="1">Cell envelope</location>
    </subcellularLocation>
</comment>